<dbReference type="EC" id="2.7.1.17" evidence="2"/>
<evidence type="ECO:0000256" key="1">
    <source>
        <dbReference type="SAM" id="MobiDB-lite"/>
    </source>
</evidence>
<proteinExistence type="predicted"/>
<feature type="compositionally biased region" description="Low complexity" evidence="1">
    <location>
        <begin position="10"/>
        <end position="26"/>
    </location>
</feature>
<gene>
    <name evidence="2" type="ORF">AVDCRST_MAG13-3712</name>
</gene>
<feature type="region of interest" description="Disordered" evidence="1">
    <location>
        <begin position="1"/>
        <end position="26"/>
    </location>
</feature>
<dbReference type="EMBL" id="CADCVO010000577">
    <property type="protein sequence ID" value="CAA9525692.1"/>
    <property type="molecule type" value="Genomic_DNA"/>
</dbReference>
<feature type="non-terminal residue" evidence="2">
    <location>
        <position position="26"/>
    </location>
</feature>
<keyword evidence="2" id="KW-0418">Kinase</keyword>
<feature type="non-terminal residue" evidence="2">
    <location>
        <position position="1"/>
    </location>
</feature>
<reference evidence="2" key="1">
    <citation type="submission" date="2020-02" db="EMBL/GenBank/DDBJ databases">
        <authorList>
            <person name="Meier V. D."/>
        </authorList>
    </citation>
    <scope>NUCLEOTIDE SEQUENCE</scope>
    <source>
        <strain evidence="2">AVDCRST_MAG13</strain>
    </source>
</reference>
<dbReference type="GO" id="GO:0004856">
    <property type="term" value="F:D-xylulokinase activity"/>
    <property type="evidence" value="ECO:0007669"/>
    <property type="project" value="UniProtKB-EC"/>
</dbReference>
<keyword evidence="2" id="KW-0808">Transferase</keyword>
<accession>A0A6J4TLG1</accession>
<evidence type="ECO:0000313" key="2">
    <source>
        <dbReference type="EMBL" id="CAA9525692.1"/>
    </source>
</evidence>
<name>A0A6J4TLG1_9ACTN</name>
<organism evidence="2">
    <name type="scientific">uncultured Solirubrobacteraceae bacterium</name>
    <dbReference type="NCBI Taxonomy" id="1162706"/>
    <lineage>
        <taxon>Bacteria</taxon>
        <taxon>Bacillati</taxon>
        <taxon>Actinomycetota</taxon>
        <taxon>Thermoleophilia</taxon>
        <taxon>Solirubrobacterales</taxon>
        <taxon>Solirubrobacteraceae</taxon>
        <taxon>environmental samples</taxon>
    </lineage>
</organism>
<dbReference type="AlphaFoldDB" id="A0A6J4TLG1"/>
<protein>
    <submittedName>
        <fullName evidence="2">Xylulose kinase</fullName>
        <ecNumber evidence="2">2.7.1.17</ecNumber>
    </submittedName>
</protein>
<sequence length="26" mass="2766">CTGSWRSTRRAPSSARRSSGTTSGRP</sequence>